<feature type="domain" description="Secretion system C-terminal sorting" evidence="2">
    <location>
        <begin position="156"/>
        <end position="233"/>
    </location>
</feature>
<feature type="signal peptide" evidence="1">
    <location>
        <begin position="1"/>
        <end position="26"/>
    </location>
</feature>
<gene>
    <name evidence="3" type="ORF">KK078_03240</name>
</gene>
<reference evidence="3 4" key="1">
    <citation type="submission" date="2021-05" db="EMBL/GenBank/DDBJ databases">
        <title>A Polyphasic approach of four new species of the genus Ohtaekwangia: Ohtaekwangia histidinii sp. nov., Ohtaekwangia cretensis sp. nov., Ohtaekwangia indiensis sp. nov., Ohtaekwangia reichenbachii sp. nov. from diverse environment.</title>
        <authorList>
            <person name="Octaviana S."/>
        </authorList>
    </citation>
    <scope>NUCLEOTIDE SEQUENCE [LARGE SCALE GENOMIC DNA]</scope>
    <source>
        <strain evidence="3 4">PWU37</strain>
    </source>
</reference>
<feature type="chain" id="PRO_5042918029" evidence="1">
    <location>
        <begin position="27"/>
        <end position="235"/>
    </location>
</feature>
<keyword evidence="4" id="KW-1185">Reference proteome</keyword>
<dbReference type="RefSeq" id="WP_254088802.1">
    <property type="nucleotide sequence ID" value="NZ_JAHESC010000003.1"/>
</dbReference>
<dbReference type="NCBIfam" id="TIGR04183">
    <property type="entry name" value="Por_Secre_tail"/>
    <property type="match status" value="1"/>
</dbReference>
<evidence type="ECO:0000313" key="3">
    <source>
        <dbReference type="EMBL" id="MBT1685552.1"/>
    </source>
</evidence>
<organism evidence="3 4">
    <name type="scientific">Dawidia soli</name>
    <dbReference type="NCBI Taxonomy" id="2782352"/>
    <lineage>
        <taxon>Bacteria</taxon>
        <taxon>Pseudomonadati</taxon>
        <taxon>Bacteroidota</taxon>
        <taxon>Cytophagia</taxon>
        <taxon>Cytophagales</taxon>
        <taxon>Chryseotaleaceae</taxon>
        <taxon>Dawidia</taxon>
    </lineage>
</organism>
<proteinExistence type="predicted"/>
<comment type="caution">
    <text evidence="3">The sequence shown here is derived from an EMBL/GenBank/DDBJ whole genome shotgun (WGS) entry which is preliminary data.</text>
</comment>
<dbReference type="Proteomes" id="UP001319180">
    <property type="component" value="Unassembled WGS sequence"/>
</dbReference>
<evidence type="ECO:0000313" key="4">
    <source>
        <dbReference type="Proteomes" id="UP001319180"/>
    </source>
</evidence>
<dbReference type="AlphaFoldDB" id="A0AAP2GBV8"/>
<name>A0AAP2GBV8_9BACT</name>
<protein>
    <submittedName>
        <fullName evidence="3">T9SS type A sorting domain-containing protein</fullName>
    </submittedName>
</protein>
<keyword evidence="1" id="KW-0732">Signal</keyword>
<dbReference type="Pfam" id="PF18962">
    <property type="entry name" value="Por_Secre_tail"/>
    <property type="match status" value="1"/>
</dbReference>
<sequence>MRKFLLLTTCVLLVRFAAGQSFEVVALQETYRGLIGETIKAPIRFKNTSDKPITLIIRKIDSQIGSTQKNFFCVGENCLEQKVEDYIIKVEPGQTLGSLQVALEAGLVPGISSVHYLAFSRSNPSHTVEFRVNFAVDEKPEKQDLYSSHFITIHDVYPNPVTDNNAYIEYSLVSEQVKAKIIMHNLLGNPVGNYPLSSAENRLRLRTDELSAGIYFITLYLENESVMTRKLIVKK</sequence>
<evidence type="ECO:0000259" key="2">
    <source>
        <dbReference type="Pfam" id="PF18962"/>
    </source>
</evidence>
<dbReference type="InterPro" id="IPR026444">
    <property type="entry name" value="Secre_tail"/>
</dbReference>
<dbReference type="EMBL" id="JAHESC010000003">
    <property type="protein sequence ID" value="MBT1685552.1"/>
    <property type="molecule type" value="Genomic_DNA"/>
</dbReference>
<accession>A0AAP2GBV8</accession>
<evidence type="ECO:0000256" key="1">
    <source>
        <dbReference type="SAM" id="SignalP"/>
    </source>
</evidence>